<proteinExistence type="predicted"/>
<accession>A0A645GTQ3</accession>
<protein>
    <submittedName>
        <fullName evidence="1">Uncharacterized protein</fullName>
    </submittedName>
</protein>
<evidence type="ECO:0000313" key="1">
    <source>
        <dbReference type="EMBL" id="MPN27013.1"/>
    </source>
</evidence>
<dbReference type="EMBL" id="VSSQ01076749">
    <property type="protein sequence ID" value="MPN27013.1"/>
    <property type="molecule type" value="Genomic_DNA"/>
</dbReference>
<comment type="caution">
    <text evidence="1">The sequence shown here is derived from an EMBL/GenBank/DDBJ whole genome shotgun (WGS) entry which is preliminary data.</text>
</comment>
<name>A0A645GTQ3_9ZZZZ</name>
<sequence length="58" mass="6524">MLFFGGDYLKVKIIDNFAHIELGMCKVNEIKNVKADLAKQLIDAKLVEKVVSSKKVTE</sequence>
<reference evidence="1" key="1">
    <citation type="submission" date="2019-08" db="EMBL/GenBank/DDBJ databases">
        <authorList>
            <person name="Kucharzyk K."/>
            <person name="Murdoch R.W."/>
            <person name="Higgins S."/>
            <person name="Loffler F."/>
        </authorList>
    </citation>
    <scope>NUCLEOTIDE SEQUENCE</scope>
</reference>
<dbReference type="AlphaFoldDB" id="A0A645GTQ3"/>
<organism evidence="1">
    <name type="scientific">bioreactor metagenome</name>
    <dbReference type="NCBI Taxonomy" id="1076179"/>
    <lineage>
        <taxon>unclassified sequences</taxon>
        <taxon>metagenomes</taxon>
        <taxon>ecological metagenomes</taxon>
    </lineage>
</organism>
<gene>
    <name evidence="1" type="ORF">SDC9_174440</name>
</gene>